<dbReference type="Pfam" id="PF20041">
    <property type="entry name" value="DUF6443"/>
    <property type="match status" value="1"/>
</dbReference>
<sequence>MIKQLRIIILFILLGTGTCLTAQNNTVTPLFAGKIGYHQYFGNDILLKDVVSPSGGNGTYSISWEYRYTDSNEWSEITRLAQSDYEGGCLVSSQLFNTYRAEGVYIRRKVVSGTLVAYSSDIRVKRLTEPLSFTNRGGEAYIDLTKHCPSLPGDFICTELWLGENTSDWCSFLYTGWENTDHPATVKIEVMRNFGDHRSGQIELLYRGFSRNSNFSVDMSNYQKYKVTVKVEQSWNFTDDVFLLLLPTQEEPINPGETSYGVWVDNDGMRDDLFRWWQYSHDQIHWVDVFDVPDLRTVYQPGPLYQTTYFRMMANDGVDVYTSNIVSIKVREKLNLSSKNYIHTRTYTTPDGMEFRDDVEYFDGLGRSIENVKVKHSVDDTDLLSITEYDKMGRLFREWLPGVSESGNCGAFVEAEELKNSSVLSNGNDVMPYTKTLYENSAIGKVESRYGPGMEWHNRGKGINSRYLTNVSKDTTLLDLCDSLVCLRYTVPTDRTRLFVSCAGTYASGELYVVKEVDEDNHVRYEFTDKEGRIVLTRSINGNEGMDDTYYIYDIFGNLRVVLPPMCSANFYSGSLTDSASVLSDYAFLYKYDTRNRCIGKKQPGCEWVELVYDRCDRLIFTQNGKERANNEWAFHLEDLSGRSVLTGVYLGTPDFQNCASEDIYAEFTSNTDSPYYGYTIYGLQNHYLDIQQVYFYDTYEYQNLLPDSLSSLWYVFDNNYGERYENSQSSPHCKEQLTGSIVRILGTEEYQYASYYYDYYHNLIQERKTTSGGNKKVNKSLFNILKQPVSVRSEYEGGVLNKLYSYDRAGRLIHERHCVVSKDTVDLLYGYDKLGRLKRLERIHGKDSVITENAYNIRSWLTGIDSNAGFVEQLHYVDGLGIPCYNGNISSMTWEVDGMKRGYKFMYDGRSRLLRAVYGEGEGLNVNQDRFNEEITGYDKNGNILGIKRCGKRSEDEYGLIDNLVMSYNGNQLKAVSDSVTGSAHADSFEFKDGADLPVEYYYDSNGNLIQDLNKKISEIQYNCLNLPSRIEFEDGGVISYLYDAKGTKFRTTHVIAGKTTTTDYFDDAIYENGVLTTLLTELGYISLVDGKYHYYLKDHQGNNRVVVGQNGSVEEVNHYYPFGGTFASTSSVQPYKYNGKELDRQGGLDWYDYGARHYDVALGRWHVVDPMAEKYYLWSPYAYCLGNPVRFIDPTGMVTEIPPGFWASFGKGFSQPFVSFWNAVTHPVETVTNVVNSIKSVTPTEAGFGVGEQVLRSPMSPLGSTFNQLDVAQAIAYDKANGTMTSAEVIGNQWGDIAFDAVTTAVGAGVGRGTGLYKGQTLVTNSIPQKVARVIPDGIKTSMLGAPNQSDVFVTAAKDIKGLNAMQIANKLTIPQSSSGFKVIEFRTPMNGLASPINRTNPGFVGKGRTLGGAREFTIPNQQIPKDAIIKIVK</sequence>
<organism evidence="6 7">
    <name type="scientific">Bacteroides xylanisolvens</name>
    <dbReference type="NCBI Taxonomy" id="371601"/>
    <lineage>
        <taxon>Bacteria</taxon>
        <taxon>Pseudomonadati</taxon>
        <taxon>Bacteroidota</taxon>
        <taxon>Bacteroidia</taxon>
        <taxon>Bacteroidales</taxon>
        <taxon>Bacteroidaceae</taxon>
        <taxon>Bacteroides</taxon>
    </lineage>
</organism>
<dbReference type="Gene3D" id="2.180.10.10">
    <property type="entry name" value="RHS repeat-associated core"/>
    <property type="match status" value="1"/>
</dbReference>
<evidence type="ECO:0000256" key="1">
    <source>
        <dbReference type="SAM" id="SignalP"/>
    </source>
</evidence>
<feature type="domain" description="Novel toxin 10" evidence="2">
    <location>
        <begin position="1256"/>
        <end position="1436"/>
    </location>
</feature>
<dbReference type="RefSeq" id="WP_008641558.1">
    <property type="nucleotide sequence ID" value="NZ_CP103098.1"/>
</dbReference>
<evidence type="ECO:0000313" key="5">
    <source>
        <dbReference type="EMBL" id="KAB6342132.1"/>
    </source>
</evidence>
<dbReference type="Proteomes" id="UP000438288">
    <property type="component" value="Unassembled WGS sequence"/>
</dbReference>
<protein>
    <submittedName>
        <fullName evidence="6">Type IV secretion protein Rhs</fullName>
    </submittedName>
</protein>
<feature type="signal peptide" evidence="1">
    <location>
        <begin position="1"/>
        <end position="22"/>
    </location>
</feature>
<dbReference type="InterPro" id="IPR045619">
    <property type="entry name" value="DUF6443"/>
</dbReference>
<evidence type="ECO:0000313" key="8">
    <source>
        <dbReference type="Proteomes" id="UP000438288"/>
    </source>
</evidence>
<name>A0A415FKL4_9BACE</name>
<gene>
    <name evidence="6" type="ORF">DW075_16370</name>
    <name evidence="4" type="ORF">GA424_02005</name>
    <name evidence="5" type="ORF">GAZ43_01360</name>
</gene>
<dbReference type="EMBL" id="QRNE01000100">
    <property type="protein sequence ID" value="RHK23464.1"/>
    <property type="molecule type" value="Genomic_DNA"/>
</dbReference>
<dbReference type="InterPro" id="IPR022385">
    <property type="entry name" value="Rhs_assc_core"/>
</dbReference>
<dbReference type="EMBL" id="WDCP01000001">
    <property type="protein sequence ID" value="KAB6342132.1"/>
    <property type="molecule type" value="Genomic_DNA"/>
</dbReference>
<accession>A0A415FKL4</accession>
<dbReference type="InterPro" id="IPR029122">
    <property type="entry name" value="Ntox10"/>
</dbReference>
<dbReference type="PANTHER" id="PTHR32305:SF15">
    <property type="entry name" value="PROTEIN RHSA-RELATED"/>
    <property type="match status" value="1"/>
</dbReference>
<dbReference type="PANTHER" id="PTHR32305">
    <property type="match status" value="1"/>
</dbReference>
<feature type="domain" description="DUF6443" evidence="3">
    <location>
        <begin position="345"/>
        <end position="468"/>
    </location>
</feature>
<evidence type="ECO:0000313" key="7">
    <source>
        <dbReference type="Proteomes" id="UP000285503"/>
    </source>
</evidence>
<dbReference type="InterPro" id="IPR050708">
    <property type="entry name" value="T6SS_VgrG/RHS"/>
</dbReference>
<evidence type="ECO:0000313" key="4">
    <source>
        <dbReference type="EMBL" id="KAB6143031.1"/>
    </source>
</evidence>
<dbReference type="Pfam" id="PF15520">
    <property type="entry name" value="Ntox10"/>
    <property type="match status" value="1"/>
</dbReference>
<evidence type="ECO:0000259" key="3">
    <source>
        <dbReference type="Pfam" id="PF20041"/>
    </source>
</evidence>
<dbReference type="NCBIfam" id="TIGR03696">
    <property type="entry name" value="Rhs_assc_core"/>
    <property type="match status" value="1"/>
</dbReference>
<evidence type="ECO:0000259" key="2">
    <source>
        <dbReference type="Pfam" id="PF15520"/>
    </source>
</evidence>
<feature type="chain" id="PRO_5044085636" evidence="1">
    <location>
        <begin position="23"/>
        <end position="1436"/>
    </location>
</feature>
<reference evidence="8 9" key="2">
    <citation type="journal article" date="2019" name="Nat. Med.">
        <title>A library of human gut bacterial isolates paired with longitudinal multiomics data enables mechanistic microbiome research.</title>
        <authorList>
            <person name="Poyet M."/>
            <person name="Groussin M."/>
            <person name="Gibbons S.M."/>
            <person name="Avila-Pacheco J."/>
            <person name="Jiang X."/>
            <person name="Kearney S.M."/>
            <person name="Perrotta A.R."/>
            <person name="Berdy B."/>
            <person name="Zhao S."/>
            <person name="Lieberman T.D."/>
            <person name="Swanson P.K."/>
            <person name="Smith M."/>
            <person name="Roesemann S."/>
            <person name="Alexander J.E."/>
            <person name="Rich S.A."/>
            <person name="Livny J."/>
            <person name="Vlamakis H."/>
            <person name="Clish C."/>
            <person name="Bullock K."/>
            <person name="Deik A."/>
            <person name="Scott J."/>
            <person name="Pierce K.A."/>
            <person name="Xavier R.J."/>
            <person name="Alm E.J."/>
        </authorList>
    </citation>
    <scope>NUCLEOTIDE SEQUENCE [LARGE SCALE GENOMIC DNA]</scope>
    <source>
        <strain evidence="5 8">BIOML-A16</strain>
        <strain evidence="4 9">BIOML-A62</strain>
    </source>
</reference>
<evidence type="ECO:0000313" key="6">
    <source>
        <dbReference type="EMBL" id="RHK23464.1"/>
    </source>
</evidence>
<comment type="caution">
    <text evidence="6">The sequence shown here is derived from an EMBL/GenBank/DDBJ whole genome shotgun (WGS) entry which is preliminary data.</text>
</comment>
<dbReference type="Proteomes" id="UP000487596">
    <property type="component" value="Unassembled WGS sequence"/>
</dbReference>
<evidence type="ECO:0000313" key="9">
    <source>
        <dbReference type="Proteomes" id="UP000487596"/>
    </source>
</evidence>
<dbReference type="EMBL" id="WDEH01000002">
    <property type="protein sequence ID" value="KAB6143031.1"/>
    <property type="molecule type" value="Genomic_DNA"/>
</dbReference>
<reference evidence="6 7" key="1">
    <citation type="submission" date="2018-08" db="EMBL/GenBank/DDBJ databases">
        <title>A genome reference for cultivated species of the human gut microbiota.</title>
        <authorList>
            <person name="Zou Y."/>
            <person name="Xue W."/>
            <person name="Luo G."/>
        </authorList>
    </citation>
    <scope>NUCLEOTIDE SEQUENCE [LARGE SCALE GENOMIC DNA]</scope>
    <source>
        <strain evidence="6 7">AF46-11NS</strain>
    </source>
</reference>
<keyword evidence="1" id="KW-0732">Signal</keyword>
<proteinExistence type="predicted"/>
<dbReference type="Proteomes" id="UP000285503">
    <property type="component" value="Unassembled WGS sequence"/>
</dbReference>